<dbReference type="Proteomes" id="UP000812961">
    <property type="component" value="Unassembled WGS sequence"/>
</dbReference>
<organism evidence="2 3">
    <name type="scientific">Chitinophaga rhizophila</name>
    <dbReference type="NCBI Taxonomy" id="2866212"/>
    <lineage>
        <taxon>Bacteria</taxon>
        <taxon>Pseudomonadati</taxon>
        <taxon>Bacteroidota</taxon>
        <taxon>Chitinophagia</taxon>
        <taxon>Chitinophagales</taxon>
        <taxon>Chitinophagaceae</taxon>
        <taxon>Chitinophaga</taxon>
    </lineage>
</organism>
<sequence length="531" mass="60277">MKRTALFCLFTLFQAIAFAQFKTVAETPLFKEPESGFAKLLQLKNGNTVVVHLTNRNGINLTFYDPQHKLAANKHHSPKYEKLKGARVNAIFETEGTIVVMVSEIEERTPILYRLVFDGTTGNLEREEKIAEADKFHFMDVRWIPEFDPVNSFAVSKDPSGDNYAVFVRRDKNEYADKNQMEVIVYNGRHQETGRAFYQPPFKYASLNYLDMAVVGEANVYILGFAYNQIAASDREGQLVLLTLANGARKLKADLLELPDNRIADSGVVRYNPVTKKLLLLGTTHIEDVDPQPYGGFLAIIDPLKAQTEQFLDIYPTEADVQKKKLYGDKNGYTGIPQDLIVQKDGGFTIIYEELITDKHVPLNAQAYTDYLLENLAVSSYDASAKLLYTSFIPKKQLLKNTSYTPFYTAHRRLSAQQLILGEQYRSFSYLHTNNKTFIFLNDAMQNEAPKNNTIAQMRTLNSGQAYALETGTPLPARKQFFGPLKKNETNTLSVFNIADYNSEQNIFVTLKLEINGKSRNTRIVWLTPEK</sequence>
<reference evidence="2 3" key="1">
    <citation type="submission" date="2021-08" db="EMBL/GenBank/DDBJ databases">
        <title>The genome sequence of Chitinophaga sp. B61.</title>
        <authorList>
            <person name="Zhang X."/>
        </authorList>
    </citation>
    <scope>NUCLEOTIDE SEQUENCE [LARGE SCALE GENOMIC DNA]</scope>
    <source>
        <strain evidence="2 3">B61</strain>
    </source>
</reference>
<feature type="chain" id="PRO_5046700983" description="S9 family peptidase" evidence="1">
    <location>
        <begin position="20"/>
        <end position="531"/>
    </location>
</feature>
<dbReference type="EMBL" id="JAICCF010000001">
    <property type="protein sequence ID" value="MBW8683618.1"/>
    <property type="molecule type" value="Genomic_DNA"/>
</dbReference>
<name>A0ABS7G7J7_9BACT</name>
<keyword evidence="1" id="KW-0732">Signal</keyword>
<evidence type="ECO:0000256" key="1">
    <source>
        <dbReference type="SAM" id="SignalP"/>
    </source>
</evidence>
<proteinExistence type="predicted"/>
<keyword evidence="3" id="KW-1185">Reference proteome</keyword>
<evidence type="ECO:0000313" key="2">
    <source>
        <dbReference type="EMBL" id="MBW8683618.1"/>
    </source>
</evidence>
<evidence type="ECO:0008006" key="4">
    <source>
        <dbReference type="Google" id="ProtNLM"/>
    </source>
</evidence>
<gene>
    <name evidence="2" type="ORF">K1Y79_04670</name>
</gene>
<feature type="signal peptide" evidence="1">
    <location>
        <begin position="1"/>
        <end position="19"/>
    </location>
</feature>
<evidence type="ECO:0000313" key="3">
    <source>
        <dbReference type="Proteomes" id="UP000812961"/>
    </source>
</evidence>
<accession>A0ABS7G7J7</accession>
<protein>
    <recommendedName>
        <fullName evidence="4">S9 family peptidase</fullName>
    </recommendedName>
</protein>
<comment type="caution">
    <text evidence="2">The sequence shown here is derived from an EMBL/GenBank/DDBJ whole genome shotgun (WGS) entry which is preliminary data.</text>
</comment>
<dbReference type="RefSeq" id="WP_220248833.1">
    <property type="nucleotide sequence ID" value="NZ_JAICCF010000001.1"/>
</dbReference>